<name>A0AAV5KUV0_9ROSI</name>
<sequence>MTKPNDLAAQPCHVFSITKDFLPSSSSAMEEEVEVSEQGGEVGEHGGIRAFDWEEGREKAAAFGSQQRKYLSDGGDIAPLWVRSPLFLMITHVQLNHLWMLRAAGTKGYAKVAGRKTKNGGEARLSTVSPVTSG</sequence>
<keyword evidence="2" id="KW-1185">Reference proteome</keyword>
<organism evidence="1 2">
    <name type="scientific">Rubroshorea leprosula</name>
    <dbReference type="NCBI Taxonomy" id="152421"/>
    <lineage>
        <taxon>Eukaryota</taxon>
        <taxon>Viridiplantae</taxon>
        <taxon>Streptophyta</taxon>
        <taxon>Embryophyta</taxon>
        <taxon>Tracheophyta</taxon>
        <taxon>Spermatophyta</taxon>
        <taxon>Magnoliopsida</taxon>
        <taxon>eudicotyledons</taxon>
        <taxon>Gunneridae</taxon>
        <taxon>Pentapetalae</taxon>
        <taxon>rosids</taxon>
        <taxon>malvids</taxon>
        <taxon>Malvales</taxon>
        <taxon>Dipterocarpaceae</taxon>
        <taxon>Rubroshorea</taxon>
    </lineage>
</organism>
<dbReference type="EMBL" id="BPVZ01000079">
    <property type="protein sequence ID" value="GKV28256.1"/>
    <property type="molecule type" value="Genomic_DNA"/>
</dbReference>
<dbReference type="AlphaFoldDB" id="A0AAV5KUV0"/>
<evidence type="ECO:0000313" key="1">
    <source>
        <dbReference type="EMBL" id="GKV28256.1"/>
    </source>
</evidence>
<reference evidence="1 2" key="1">
    <citation type="journal article" date="2021" name="Commun. Biol.">
        <title>The genome of Shorea leprosula (Dipterocarpaceae) highlights the ecological relevance of drought in aseasonal tropical rainforests.</title>
        <authorList>
            <person name="Ng K.K.S."/>
            <person name="Kobayashi M.J."/>
            <person name="Fawcett J.A."/>
            <person name="Hatakeyama M."/>
            <person name="Paape T."/>
            <person name="Ng C.H."/>
            <person name="Ang C.C."/>
            <person name="Tnah L.H."/>
            <person name="Lee C.T."/>
            <person name="Nishiyama T."/>
            <person name="Sese J."/>
            <person name="O'Brien M.J."/>
            <person name="Copetti D."/>
            <person name="Mohd Noor M.I."/>
            <person name="Ong R.C."/>
            <person name="Putra M."/>
            <person name="Sireger I.Z."/>
            <person name="Indrioko S."/>
            <person name="Kosugi Y."/>
            <person name="Izuno A."/>
            <person name="Isagi Y."/>
            <person name="Lee S.L."/>
            <person name="Shimizu K.K."/>
        </authorList>
    </citation>
    <scope>NUCLEOTIDE SEQUENCE [LARGE SCALE GENOMIC DNA]</scope>
    <source>
        <strain evidence="1">214</strain>
    </source>
</reference>
<comment type="caution">
    <text evidence="1">The sequence shown here is derived from an EMBL/GenBank/DDBJ whole genome shotgun (WGS) entry which is preliminary data.</text>
</comment>
<protein>
    <submittedName>
        <fullName evidence="1">Uncharacterized protein</fullName>
    </submittedName>
</protein>
<dbReference type="Proteomes" id="UP001054252">
    <property type="component" value="Unassembled WGS sequence"/>
</dbReference>
<proteinExistence type="predicted"/>
<accession>A0AAV5KUV0</accession>
<evidence type="ECO:0000313" key="2">
    <source>
        <dbReference type="Proteomes" id="UP001054252"/>
    </source>
</evidence>
<gene>
    <name evidence="1" type="ORF">SLEP1_g37335</name>
</gene>